<reference evidence="2" key="1">
    <citation type="submission" date="2019-08" db="EMBL/GenBank/DDBJ databases">
        <title>Seonamhaeicola sediminis sp. nov., isolated from marine sediment.</title>
        <authorList>
            <person name="Cao W.R."/>
        </authorList>
    </citation>
    <scope>NUCLEOTIDE SEQUENCE [LARGE SCALE GENOMIC DNA]</scope>
    <source>
        <strain evidence="2">Gy8</strain>
    </source>
</reference>
<proteinExistence type="predicted"/>
<name>A0A5C7AE91_9FLAO</name>
<accession>A0A5C7AE91</accession>
<evidence type="ECO:0000313" key="2">
    <source>
        <dbReference type="Proteomes" id="UP000321790"/>
    </source>
</evidence>
<dbReference type="Proteomes" id="UP000321790">
    <property type="component" value="Unassembled WGS sequence"/>
</dbReference>
<dbReference type="AlphaFoldDB" id="A0A5C7AE91"/>
<dbReference type="EMBL" id="VOSC01000033">
    <property type="protein sequence ID" value="TXE06244.1"/>
    <property type="molecule type" value="Genomic_DNA"/>
</dbReference>
<organism evidence="1 2">
    <name type="scientific">Seonamhaeicola algicola</name>
    <dbReference type="NCBI Taxonomy" id="1719036"/>
    <lineage>
        <taxon>Bacteria</taxon>
        <taxon>Pseudomonadati</taxon>
        <taxon>Bacteroidota</taxon>
        <taxon>Flavobacteriia</taxon>
        <taxon>Flavobacteriales</taxon>
        <taxon>Flavobacteriaceae</taxon>
    </lineage>
</organism>
<gene>
    <name evidence="1" type="ORF">FUA26_14825</name>
</gene>
<dbReference type="RefSeq" id="WP_147137871.1">
    <property type="nucleotide sequence ID" value="NZ_VOSC01000033.1"/>
</dbReference>
<evidence type="ECO:0000313" key="1">
    <source>
        <dbReference type="EMBL" id="TXE06244.1"/>
    </source>
</evidence>
<dbReference type="OrthoDB" id="1187639at2"/>
<sequence>MKYKFHFHVVFLFFVNICISQNTNQNSKFYALFDAYVQTENLEVYNGKEFLDEHPELIRTSKTNNKFFGVYDFLKGTVTYNHQPYFDIELKYNLVDDLVLVKYINEKVNLLSLNSSLLSNFSVLGKTFVKLPKSNAIASSVYANGFFEEQYKGTHFSFYVKHQKEVIEEHLDGRIVYSFRRYENYIVGNNSNYYHIATKKQALKSFPAKEKEIKQFFKKNKILRKADKQKFYHNLFRHLDTLND</sequence>
<protein>
    <submittedName>
        <fullName evidence="1">Uncharacterized protein</fullName>
    </submittedName>
</protein>
<keyword evidence="2" id="KW-1185">Reference proteome</keyword>
<comment type="caution">
    <text evidence="1">The sequence shown here is derived from an EMBL/GenBank/DDBJ whole genome shotgun (WGS) entry which is preliminary data.</text>
</comment>